<gene>
    <name evidence="11" type="ORF">GOMPHAMPRED_003395</name>
</gene>
<reference evidence="11" key="1">
    <citation type="submission" date="2021-03" db="EMBL/GenBank/DDBJ databases">
        <authorList>
            <person name="Tagirdzhanova G."/>
        </authorList>
    </citation>
    <scope>NUCLEOTIDE SEQUENCE</scope>
</reference>
<dbReference type="Pfam" id="PF00069">
    <property type="entry name" value="Pkinase"/>
    <property type="match status" value="1"/>
</dbReference>
<dbReference type="Gene3D" id="1.10.510.10">
    <property type="entry name" value="Transferase(Phosphotransferase) domain 1"/>
    <property type="match status" value="1"/>
</dbReference>
<evidence type="ECO:0000256" key="6">
    <source>
        <dbReference type="ARBA" id="ARBA00022840"/>
    </source>
</evidence>
<evidence type="ECO:0000256" key="3">
    <source>
        <dbReference type="ARBA" id="ARBA00022679"/>
    </source>
</evidence>
<keyword evidence="4" id="KW-0547">Nucleotide-binding</keyword>
<dbReference type="OrthoDB" id="10252171at2759"/>
<keyword evidence="2" id="KW-0723">Serine/threonine-protein kinase</keyword>
<proteinExistence type="predicted"/>
<evidence type="ECO:0000256" key="2">
    <source>
        <dbReference type="ARBA" id="ARBA00022527"/>
    </source>
</evidence>
<dbReference type="InterPro" id="IPR011009">
    <property type="entry name" value="Kinase-like_dom_sf"/>
</dbReference>
<evidence type="ECO:0000256" key="1">
    <source>
        <dbReference type="ARBA" id="ARBA00012513"/>
    </source>
</evidence>
<feature type="compositionally biased region" description="Basic residues" evidence="9">
    <location>
        <begin position="275"/>
        <end position="284"/>
    </location>
</feature>
<dbReference type="InterPro" id="IPR000719">
    <property type="entry name" value="Prot_kinase_dom"/>
</dbReference>
<evidence type="ECO:0000259" key="10">
    <source>
        <dbReference type="PROSITE" id="PS50011"/>
    </source>
</evidence>
<keyword evidence="12" id="KW-1185">Reference proteome</keyword>
<comment type="catalytic activity">
    <reaction evidence="7">
        <text>L-threonyl-[protein] + ATP = O-phospho-L-threonyl-[protein] + ADP + H(+)</text>
        <dbReference type="Rhea" id="RHEA:46608"/>
        <dbReference type="Rhea" id="RHEA-COMP:11060"/>
        <dbReference type="Rhea" id="RHEA-COMP:11605"/>
        <dbReference type="ChEBI" id="CHEBI:15378"/>
        <dbReference type="ChEBI" id="CHEBI:30013"/>
        <dbReference type="ChEBI" id="CHEBI:30616"/>
        <dbReference type="ChEBI" id="CHEBI:61977"/>
        <dbReference type="ChEBI" id="CHEBI:456216"/>
        <dbReference type="EC" id="2.7.11.1"/>
    </reaction>
</comment>
<accession>A0A8H3EN24</accession>
<sequence length="284" mass="31635">MKNISHDHIVALKYTSFEAGPKLYFEYVPEGSLEGHLPTTSLQRVQITIQLLSGLTYLHGKQPPIAHRDIKPENVLVKHWSDDIVHVMLSDFGLSKQSNDLKSFCGTILYAAPEIFYAGLVGRGNGKKYDPLVDNWSLSVLLVSLECYHLPKFSKHYAQSGTAWAKKVVNFALKHLESHGPNELLLFLIEDMLVIDPKGRKPTKECYDRARRLLGGKIQTLATGDGENVCEETDVAISTASPAEIVDSELPQAANCLATNQNDNPKPMARVPSTLRKRRRSSED</sequence>
<evidence type="ECO:0000256" key="8">
    <source>
        <dbReference type="ARBA" id="ARBA00048679"/>
    </source>
</evidence>
<dbReference type="PANTHER" id="PTHR24343">
    <property type="entry name" value="SERINE/THREONINE KINASE"/>
    <property type="match status" value="1"/>
</dbReference>
<evidence type="ECO:0000256" key="4">
    <source>
        <dbReference type="ARBA" id="ARBA00022741"/>
    </source>
</evidence>
<protein>
    <recommendedName>
        <fullName evidence="1">non-specific serine/threonine protein kinase</fullName>
        <ecNumber evidence="1">2.7.11.1</ecNumber>
    </recommendedName>
</protein>
<comment type="catalytic activity">
    <reaction evidence="8">
        <text>L-seryl-[protein] + ATP = O-phospho-L-seryl-[protein] + ADP + H(+)</text>
        <dbReference type="Rhea" id="RHEA:17989"/>
        <dbReference type="Rhea" id="RHEA-COMP:9863"/>
        <dbReference type="Rhea" id="RHEA-COMP:11604"/>
        <dbReference type="ChEBI" id="CHEBI:15378"/>
        <dbReference type="ChEBI" id="CHEBI:29999"/>
        <dbReference type="ChEBI" id="CHEBI:30616"/>
        <dbReference type="ChEBI" id="CHEBI:83421"/>
        <dbReference type="ChEBI" id="CHEBI:456216"/>
        <dbReference type="EC" id="2.7.11.1"/>
    </reaction>
</comment>
<comment type="caution">
    <text evidence="11">The sequence shown here is derived from an EMBL/GenBank/DDBJ whole genome shotgun (WGS) entry which is preliminary data.</text>
</comment>
<dbReference type="EMBL" id="CAJPDQ010000002">
    <property type="protein sequence ID" value="CAF9905871.1"/>
    <property type="molecule type" value="Genomic_DNA"/>
</dbReference>
<evidence type="ECO:0000256" key="7">
    <source>
        <dbReference type="ARBA" id="ARBA00047899"/>
    </source>
</evidence>
<keyword evidence="6" id="KW-0067">ATP-binding</keyword>
<evidence type="ECO:0000256" key="5">
    <source>
        <dbReference type="ARBA" id="ARBA00022777"/>
    </source>
</evidence>
<dbReference type="SMART" id="SM00220">
    <property type="entry name" value="S_TKc"/>
    <property type="match status" value="1"/>
</dbReference>
<evidence type="ECO:0000256" key="9">
    <source>
        <dbReference type="SAM" id="MobiDB-lite"/>
    </source>
</evidence>
<keyword evidence="5" id="KW-0418">Kinase</keyword>
<name>A0A8H3EN24_9LECA</name>
<dbReference type="Proteomes" id="UP000664169">
    <property type="component" value="Unassembled WGS sequence"/>
</dbReference>
<keyword evidence="3" id="KW-0808">Transferase</keyword>
<feature type="region of interest" description="Disordered" evidence="9">
    <location>
        <begin position="257"/>
        <end position="284"/>
    </location>
</feature>
<evidence type="ECO:0000313" key="12">
    <source>
        <dbReference type="Proteomes" id="UP000664169"/>
    </source>
</evidence>
<feature type="domain" description="Protein kinase" evidence="10">
    <location>
        <begin position="1"/>
        <end position="214"/>
    </location>
</feature>
<dbReference type="GO" id="GO:0004674">
    <property type="term" value="F:protein serine/threonine kinase activity"/>
    <property type="evidence" value="ECO:0007669"/>
    <property type="project" value="UniProtKB-KW"/>
</dbReference>
<organism evidence="11 12">
    <name type="scientific">Gomphillus americanus</name>
    <dbReference type="NCBI Taxonomy" id="1940652"/>
    <lineage>
        <taxon>Eukaryota</taxon>
        <taxon>Fungi</taxon>
        <taxon>Dikarya</taxon>
        <taxon>Ascomycota</taxon>
        <taxon>Pezizomycotina</taxon>
        <taxon>Lecanoromycetes</taxon>
        <taxon>OSLEUM clade</taxon>
        <taxon>Ostropomycetidae</taxon>
        <taxon>Ostropales</taxon>
        <taxon>Graphidaceae</taxon>
        <taxon>Gomphilloideae</taxon>
        <taxon>Gomphillus</taxon>
    </lineage>
</organism>
<dbReference type="PROSITE" id="PS50011">
    <property type="entry name" value="PROTEIN_KINASE_DOM"/>
    <property type="match status" value="1"/>
</dbReference>
<dbReference type="AlphaFoldDB" id="A0A8H3EN24"/>
<dbReference type="GO" id="GO:0005524">
    <property type="term" value="F:ATP binding"/>
    <property type="evidence" value="ECO:0007669"/>
    <property type="project" value="UniProtKB-KW"/>
</dbReference>
<evidence type="ECO:0000313" key="11">
    <source>
        <dbReference type="EMBL" id="CAF9905871.1"/>
    </source>
</evidence>
<dbReference type="PROSITE" id="PS00108">
    <property type="entry name" value="PROTEIN_KINASE_ST"/>
    <property type="match status" value="1"/>
</dbReference>
<dbReference type="SUPFAM" id="SSF56112">
    <property type="entry name" value="Protein kinase-like (PK-like)"/>
    <property type="match status" value="1"/>
</dbReference>
<dbReference type="InterPro" id="IPR008271">
    <property type="entry name" value="Ser/Thr_kinase_AS"/>
</dbReference>
<dbReference type="EC" id="2.7.11.1" evidence="1"/>